<feature type="domain" description="AMP-dependent synthetase/ligase" evidence="1">
    <location>
        <begin position="48"/>
        <end position="406"/>
    </location>
</feature>
<feature type="domain" description="AMP-binding enzyme C-terminal" evidence="2">
    <location>
        <begin position="457"/>
        <end position="535"/>
    </location>
</feature>
<evidence type="ECO:0008006" key="5">
    <source>
        <dbReference type="Google" id="ProtNLM"/>
    </source>
</evidence>
<dbReference type="CDD" id="cd05911">
    <property type="entry name" value="Firefly_Luc_like"/>
    <property type="match status" value="1"/>
</dbReference>
<sequence>MPIFRSPHKDIDLPTDITIFEWLFGEKSKFSPLNKFPEEDLAGYLDASTGDRVSWKEVRSAATYISTALHKKYGFQTGDTLSLFSRNSIWYPVTLFAAVRIGGVVSGASPAYNVEEMTYALKTANAKFLATHPSSMAVAARAAENAGIPQSHVFLLEGSLEGYTTVQDLIKVGKSYGDAGQVAPFELPKGKKNKDICAFLSFSSGTTGLPKAVMISHQNVIAQSLQVEQLTPEDHRQVLGALPLFHITGLVHSLHFPVFLNAEVIMLPEFSMQAMLETIVKYQIRELLLVPPLLIRLVRDPIVDRYDLRCVRRFSSGAAPVSEEILQLLQQRFPWTGFKQGYGMTESCSCITAHPPDAYDYKFAHKVGKVVASTEVRIIKEDGSEAGVGEPGEILARGPQIVMGYLNNDKATRDTFEAGGWLRTGDQGVMDGDGFITITDRLKEMIKVKGIAVAPAELEDLLLGHDKIEDCAVLSIPDDRAGERPKAFVVVKKGYCADEAIGLDIIKYVEERKVRHKWIKEVEFIDDIPKSASGKILRRVLRDAAKQGASRIVVNAAPRERAKL</sequence>
<reference evidence="3" key="1">
    <citation type="journal article" date="2021" name="Nat. Commun.">
        <title>Genetic determinants of endophytism in the Arabidopsis root mycobiome.</title>
        <authorList>
            <person name="Mesny F."/>
            <person name="Miyauchi S."/>
            <person name="Thiergart T."/>
            <person name="Pickel B."/>
            <person name="Atanasova L."/>
            <person name="Karlsson M."/>
            <person name="Huettel B."/>
            <person name="Barry K.W."/>
            <person name="Haridas S."/>
            <person name="Chen C."/>
            <person name="Bauer D."/>
            <person name="Andreopoulos W."/>
            <person name="Pangilinan J."/>
            <person name="LaButti K."/>
            <person name="Riley R."/>
            <person name="Lipzen A."/>
            <person name="Clum A."/>
            <person name="Drula E."/>
            <person name="Henrissat B."/>
            <person name="Kohler A."/>
            <person name="Grigoriev I.V."/>
            <person name="Martin F.M."/>
            <person name="Hacquard S."/>
        </authorList>
    </citation>
    <scope>NUCLEOTIDE SEQUENCE</scope>
    <source>
        <strain evidence="3">MPI-SDFR-AT-0073</strain>
    </source>
</reference>
<dbReference type="Pfam" id="PF00501">
    <property type="entry name" value="AMP-binding"/>
    <property type="match status" value="1"/>
</dbReference>
<dbReference type="PANTHER" id="PTHR24096">
    <property type="entry name" value="LONG-CHAIN-FATTY-ACID--COA LIGASE"/>
    <property type="match status" value="1"/>
</dbReference>
<proteinExistence type="predicted"/>
<name>A0A9P8UE92_9PEZI</name>
<evidence type="ECO:0000259" key="1">
    <source>
        <dbReference type="Pfam" id="PF00501"/>
    </source>
</evidence>
<dbReference type="PANTHER" id="PTHR24096:SF422">
    <property type="entry name" value="BCDNA.GH02901"/>
    <property type="match status" value="1"/>
</dbReference>
<dbReference type="InterPro" id="IPR020845">
    <property type="entry name" value="AMP-binding_CS"/>
</dbReference>
<dbReference type="RefSeq" id="XP_045954839.1">
    <property type="nucleotide sequence ID" value="XM_046103423.1"/>
</dbReference>
<dbReference type="OrthoDB" id="6509636at2759"/>
<dbReference type="Gene3D" id="3.30.300.30">
    <property type="match status" value="1"/>
</dbReference>
<comment type="caution">
    <text evidence="3">The sequence shown here is derived from an EMBL/GenBank/DDBJ whole genome shotgun (WGS) entry which is preliminary data.</text>
</comment>
<gene>
    <name evidence="3" type="ORF">BKA67DRAFT_574528</name>
</gene>
<accession>A0A9P8UE92</accession>
<dbReference type="PROSITE" id="PS00455">
    <property type="entry name" value="AMP_BINDING"/>
    <property type="match status" value="1"/>
</dbReference>
<dbReference type="SUPFAM" id="SSF56801">
    <property type="entry name" value="Acetyl-CoA synthetase-like"/>
    <property type="match status" value="1"/>
</dbReference>
<protein>
    <recommendedName>
        <fullName evidence="5">Acetyl-CoA synthetase-like protein</fullName>
    </recommendedName>
</protein>
<dbReference type="AlphaFoldDB" id="A0A9P8UE92"/>
<dbReference type="Pfam" id="PF13193">
    <property type="entry name" value="AMP-binding_C"/>
    <property type="match status" value="1"/>
</dbReference>
<dbReference type="Gene3D" id="3.40.50.12780">
    <property type="entry name" value="N-terminal domain of ligase-like"/>
    <property type="match status" value="1"/>
</dbReference>
<dbReference type="InterPro" id="IPR025110">
    <property type="entry name" value="AMP-bd_C"/>
</dbReference>
<dbReference type="InterPro" id="IPR042099">
    <property type="entry name" value="ANL_N_sf"/>
</dbReference>
<evidence type="ECO:0000259" key="2">
    <source>
        <dbReference type="Pfam" id="PF13193"/>
    </source>
</evidence>
<keyword evidence="4" id="KW-1185">Reference proteome</keyword>
<dbReference type="GeneID" id="70132315"/>
<evidence type="ECO:0000313" key="3">
    <source>
        <dbReference type="EMBL" id="KAH6648332.1"/>
    </source>
</evidence>
<dbReference type="EMBL" id="JAGPXC010000007">
    <property type="protein sequence ID" value="KAH6648332.1"/>
    <property type="molecule type" value="Genomic_DNA"/>
</dbReference>
<dbReference type="InterPro" id="IPR045851">
    <property type="entry name" value="AMP-bd_C_sf"/>
</dbReference>
<dbReference type="Proteomes" id="UP000758603">
    <property type="component" value="Unassembled WGS sequence"/>
</dbReference>
<evidence type="ECO:0000313" key="4">
    <source>
        <dbReference type="Proteomes" id="UP000758603"/>
    </source>
</evidence>
<dbReference type="InterPro" id="IPR000873">
    <property type="entry name" value="AMP-dep_synth/lig_dom"/>
</dbReference>
<organism evidence="3 4">
    <name type="scientific">Truncatella angustata</name>
    <dbReference type="NCBI Taxonomy" id="152316"/>
    <lineage>
        <taxon>Eukaryota</taxon>
        <taxon>Fungi</taxon>
        <taxon>Dikarya</taxon>
        <taxon>Ascomycota</taxon>
        <taxon>Pezizomycotina</taxon>
        <taxon>Sordariomycetes</taxon>
        <taxon>Xylariomycetidae</taxon>
        <taxon>Amphisphaeriales</taxon>
        <taxon>Sporocadaceae</taxon>
        <taxon>Truncatella</taxon>
    </lineage>
</organism>
<dbReference type="GO" id="GO:0016405">
    <property type="term" value="F:CoA-ligase activity"/>
    <property type="evidence" value="ECO:0007669"/>
    <property type="project" value="TreeGrafter"/>
</dbReference>